<reference evidence="1" key="1">
    <citation type="submission" date="2021-02" db="EMBL/GenBank/DDBJ databases">
        <authorList>
            <person name="Nowell W R."/>
        </authorList>
    </citation>
    <scope>NUCLEOTIDE SEQUENCE</scope>
</reference>
<organism evidence="1 2">
    <name type="scientific">Adineta ricciae</name>
    <name type="common">Rotifer</name>
    <dbReference type="NCBI Taxonomy" id="249248"/>
    <lineage>
        <taxon>Eukaryota</taxon>
        <taxon>Metazoa</taxon>
        <taxon>Spiralia</taxon>
        <taxon>Gnathifera</taxon>
        <taxon>Rotifera</taxon>
        <taxon>Eurotatoria</taxon>
        <taxon>Bdelloidea</taxon>
        <taxon>Adinetida</taxon>
        <taxon>Adinetidae</taxon>
        <taxon>Adineta</taxon>
    </lineage>
</organism>
<accession>A0A816DLJ6</accession>
<gene>
    <name evidence="1" type="ORF">XAT740_LOCUS52542</name>
</gene>
<proteinExistence type="predicted"/>
<evidence type="ECO:0000313" key="1">
    <source>
        <dbReference type="EMBL" id="CAF1636316.1"/>
    </source>
</evidence>
<dbReference type="EMBL" id="CAJNOR010008693">
    <property type="protein sequence ID" value="CAF1636316.1"/>
    <property type="molecule type" value="Genomic_DNA"/>
</dbReference>
<sequence>MNVISSGIGNIYVTATDEISITLSGIGTVYYAGPLKQQIKTGLGNIVEIPNLLPNQDEQ</sequence>
<evidence type="ECO:0000313" key="2">
    <source>
        <dbReference type="Proteomes" id="UP000663828"/>
    </source>
</evidence>
<dbReference type="Gene3D" id="2.160.20.120">
    <property type="match status" value="1"/>
</dbReference>
<feature type="non-terminal residue" evidence="1">
    <location>
        <position position="1"/>
    </location>
</feature>
<dbReference type="AlphaFoldDB" id="A0A816DLJ6"/>
<protein>
    <submittedName>
        <fullName evidence="1">Uncharacterized protein</fullName>
    </submittedName>
</protein>
<keyword evidence="2" id="KW-1185">Reference proteome</keyword>
<dbReference type="Proteomes" id="UP000663828">
    <property type="component" value="Unassembled WGS sequence"/>
</dbReference>
<comment type="caution">
    <text evidence="1">The sequence shown here is derived from an EMBL/GenBank/DDBJ whole genome shotgun (WGS) entry which is preliminary data.</text>
</comment>
<name>A0A816DLJ6_ADIRI</name>